<dbReference type="PANTHER" id="PTHR34075">
    <property type="entry name" value="BLR3430 PROTEIN"/>
    <property type="match status" value="1"/>
</dbReference>
<evidence type="ECO:0000313" key="3">
    <source>
        <dbReference type="EMBL" id="MCX2941304.1"/>
    </source>
</evidence>
<dbReference type="PANTHER" id="PTHR34075:SF5">
    <property type="entry name" value="BLR3430 PROTEIN"/>
    <property type="match status" value="1"/>
</dbReference>
<evidence type="ECO:0000259" key="1">
    <source>
        <dbReference type="Pfam" id="PF01796"/>
    </source>
</evidence>
<reference evidence="3 4" key="1">
    <citation type="submission" date="2022-11" db="EMBL/GenBank/DDBJ databases">
        <title>Mycobacterium sp. nov.</title>
        <authorList>
            <person name="Papic B."/>
            <person name="Spicic S."/>
            <person name="Duvnjak S."/>
        </authorList>
    </citation>
    <scope>NUCLEOTIDE SEQUENCE [LARGE SCALE GENOMIC DNA]</scope>
    <source>
        <strain evidence="3 4">CVI_P4</strain>
    </source>
</reference>
<dbReference type="InterPro" id="IPR022002">
    <property type="entry name" value="ChsH2_Znr"/>
</dbReference>
<gene>
    <name evidence="3" type="ORF">ORI27_31950</name>
</gene>
<dbReference type="InterPro" id="IPR012340">
    <property type="entry name" value="NA-bd_OB-fold"/>
</dbReference>
<dbReference type="InterPro" id="IPR002878">
    <property type="entry name" value="ChsH2_C"/>
</dbReference>
<dbReference type="Proteomes" id="UP001300745">
    <property type="component" value="Unassembled WGS sequence"/>
</dbReference>
<sequence>MTQIEEPVLTDGRPLPAPDDVSRFFWDAAAEHRLVLQRCAACEKLQYPPEVCCIHCQSENFEVVEATGRGVLYSYSVVNRPLHAGFVDALPYIVALVELDDQPGLRMITNLVDVPAGTQLTCGAPVEVVFEDRGAVTLPQFRLSGGTS</sequence>
<evidence type="ECO:0000259" key="2">
    <source>
        <dbReference type="Pfam" id="PF12172"/>
    </source>
</evidence>
<dbReference type="EMBL" id="JAPJDO010000068">
    <property type="protein sequence ID" value="MCX2941304.1"/>
    <property type="molecule type" value="Genomic_DNA"/>
</dbReference>
<dbReference type="InterPro" id="IPR052513">
    <property type="entry name" value="Thioester_dehydratase-like"/>
</dbReference>
<feature type="domain" description="ChsH2 C-terminal OB-fold" evidence="1">
    <location>
        <begin position="64"/>
        <end position="131"/>
    </location>
</feature>
<dbReference type="Gene3D" id="6.10.30.10">
    <property type="match status" value="1"/>
</dbReference>
<proteinExistence type="predicted"/>
<keyword evidence="4" id="KW-1185">Reference proteome</keyword>
<protein>
    <submittedName>
        <fullName evidence="3">Zn-ribbon domain-containing OB-fold protein</fullName>
    </submittedName>
</protein>
<accession>A0ABT3SQ45</accession>
<feature type="domain" description="ChsH2 rubredoxin-like zinc ribbon" evidence="2">
    <location>
        <begin position="26"/>
        <end position="62"/>
    </location>
</feature>
<comment type="caution">
    <text evidence="3">The sequence shown here is derived from an EMBL/GenBank/DDBJ whole genome shotgun (WGS) entry which is preliminary data.</text>
</comment>
<dbReference type="SUPFAM" id="SSF50249">
    <property type="entry name" value="Nucleic acid-binding proteins"/>
    <property type="match status" value="1"/>
</dbReference>
<dbReference type="RefSeq" id="WP_266001239.1">
    <property type="nucleotide sequence ID" value="NZ_JAPJDN010000068.1"/>
</dbReference>
<dbReference type="Pfam" id="PF12172">
    <property type="entry name" value="zf-ChsH2"/>
    <property type="match status" value="1"/>
</dbReference>
<name>A0ABT3SQ45_9MYCO</name>
<evidence type="ECO:0000313" key="4">
    <source>
        <dbReference type="Proteomes" id="UP001300745"/>
    </source>
</evidence>
<dbReference type="Pfam" id="PF01796">
    <property type="entry name" value="OB_ChsH2_C"/>
    <property type="match status" value="1"/>
</dbReference>
<organism evidence="3 4">
    <name type="scientific">Mycobacterium pinniadriaticum</name>
    <dbReference type="NCBI Taxonomy" id="2994102"/>
    <lineage>
        <taxon>Bacteria</taxon>
        <taxon>Bacillati</taxon>
        <taxon>Actinomycetota</taxon>
        <taxon>Actinomycetes</taxon>
        <taxon>Mycobacteriales</taxon>
        <taxon>Mycobacteriaceae</taxon>
        <taxon>Mycobacterium</taxon>
    </lineage>
</organism>